<evidence type="ECO:0000313" key="9">
    <source>
        <dbReference type="EMBL" id="KFB45956.1"/>
    </source>
</evidence>
<dbReference type="PANTHER" id="PTHR11005">
    <property type="entry name" value="LYSOSOMAL ACID LIPASE-RELATED"/>
    <property type="match status" value="1"/>
</dbReference>
<reference evidence="10" key="2">
    <citation type="submission" date="2020-05" db="UniProtKB">
        <authorList>
            <consortium name="EnsemblMetazoa"/>
        </authorList>
    </citation>
    <scope>IDENTIFICATION</scope>
</reference>
<organism evidence="9">
    <name type="scientific">Anopheles sinensis</name>
    <name type="common">Mosquito</name>
    <dbReference type="NCBI Taxonomy" id="74873"/>
    <lineage>
        <taxon>Eukaryota</taxon>
        <taxon>Metazoa</taxon>
        <taxon>Ecdysozoa</taxon>
        <taxon>Arthropoda</taxon>
        <taxon>Hexapoda</taxon>
        <taxon>Insecta</taxon>
        <taxon>Pterygota</taxon>
        <taxon>Neoptera</taxon>
        <taxon>Endopterygota</taxon>
        <taxon>Diptera</taxon>
        <taxon>Nematocera</taxon>
        <taxon>Culicoidea</taxon>
        <taxon>Culicidae</taxon>
        <taxon>Anophelinae</taxon>
        <taxon>Anopheles</taxon>
    </lineage>
</organism>
<evidence type="ECO:0000256" key="1">
    <source>
        <dbReference type="ARBA" id="ARBA00010701"/>
    </source>
</evidence>
<keyword evidence="4" id="KW-0442">Lipid degradation</keyword>
<dbReference type="VEuPathDB" id="VectorBase:ASIC013939"/>
<dbReference type="STRING" id="74873.A0A084W6W2"/>
<keyword evidence="3" id="KW-0378">Hydrolase</keyword>
<keyword evidence="6" id="KW-0325">Glycoprotein</keyword>
<dbReference type="GO" id="GO:0016042">
    <property type="term" value="P:lipid catabolic process"/>
    <property type="evidence" value="ECO:0007669"/>
    <property type="project" value="UniProtKB-KW"/>
</dbReference>
<evidence type="ECO:0000313" key="10">
    <source>
        <dbReference type="EnsemblMetazoa" id="ASIC013939-PA"/>
    </source>
</evidence>
<dbReference type="OMA" id="GHMPTKA"/>
<dbReference type="Gene3D" id="3.40.50.1820">
    <property type="entry name" value="alpha/beta hydrolase"/>
    <property type="match status" value="1"/>
</dbReference>
<accession>A0A084W6W2</accession>
<dbReference type="EMBL" id="KE525311">
    <property type="protein sequence ID" value="KFB45956.1"/>
    <property type="molecule type" value="Genomic_DNA"/>
</dbReference>
<evidence type="ECO:0000259" key="8">
    <source>
        <dbReference type="Pfam" id="PF04083"/>
    </source>
</evidence>
<evidence type="ECO:0000256" key="5">
    <source>
        <dbReference type="ARBA" id="ARBA00023098"/>
    </source>
</evidence>
<dbReference type="InterPro" id="IPR029058">
    <property type="entry name" value="AB_hydrolase_fold"/>
</dbReference>
<keyword evidence="11" id="KW-1185">Reference proteome</keyword>
<proteinExistence type="inferred from homology"/>
<dbReference type="OrthoDB" id="9974421at2759"/>
<feature type="active site" description="Charge relay system" evidence="7">
    <location>
        <position position="425"/>
    </location>
</feature>
<dbReference type="PIRSF" id="PIRSF000862">
    <property type="entry name" value="Steryl_ester_lip"/>
    <property type="match status" value="1"/>
</dbReference>
<dbReference type="SUPFAM" id="SSF53474">
    <property type="entry name" value="alpha/beta-Hydrolases"/>
    <property type="match status" value="1"/>
</dbReference>
<name>A0A084W6W2_ANOSI</name>
<evidence type="ECO:0000256" key="6">
    <source>
        <dbReference type="ARBA" id="ARBA00023180"/>
    </source>
</evidence>
<gene>
    <name evidence="9" type="ORF">ZHAS_00013939</name>
</gene>
<dbReference type="Proteomes" id="UP000030765">
    <property type="component" value="Unassembled WGS sequence"/>
</dbReference>
<feature type="active site" description="Charge relay system" evidence="7">
    <location>
        <position position="394"/>
    </location>
</feature>
<comment type="similarity">
    <text evidence="1">Belongs to the AB hydrolase superfamily. Lipase family.</text>
</comment>
<protein>
    <submittedName>
        <fullName evidence="9">AGAP002353-PA-like protein</fullName>
    </submittedName>
</protein>
<dbReference type="AlphaFoldDB" id="A0A084W6W2"/>
<dbReference type="GO" id="GO:0016788">
    <property type="term" value="F:hydrolase activity, acting on ester bonds"/>
    <property type="evidence" value="ECO:0007669"/>
    <property type="project" value="InterPro"/>
</dbReference>
<dbReference type="InterPro" id="IPR006693">
    <property type="entry name" value="AB_hydrolase_lipase"/>
</dbReference>
<dbReference type="EnsemblMetazoa" id="ASIC013939-RA">
    <property type="protein sequence ID" value="ASIC013939-PA"/>
    <property type="gene ID" value="ASIC013939"/>
</dbReference>
<reference evidence="9 11" key="1">
    <citation type="journal article" date="2014" name="BMC Genomics">
        <title>Genome sequence of Anopheles sinensis provides insight into genetics basis of mosquito competence for malaria parasites.</title>
        <authorList>
            <person name="Zhou D."/>
            <person name="Zhang D."/>
            <person name="Ding G."/>
            <person name="Shi L."/>
            <person name="Hou Q."/>
            <person name="Ye Y."/>
            <person name="Xu Y."/>
            <person name="Zhou H."/>
            <person name="Xiong C."/>
            <person name="Li S."/>
            <person name="Yu J."/>
            <person name="Hong S."/>
            <person name="Yu X."/>
            <person name="Zou P."/>
            <person name="Chen C."/>
            <person name="Chang X."/>
            <person name="Wang W."/>
            <person name="Lv Y."/>
            <person name="Sun Y."/>
            <person name="Ma L."/>
            <person name="Shen B."/>
            <person name="Zhu C."/>
        </authorList>
    </citation>
    <scope>NUCLEOTIDE SEQUENCE [LARGE SCALE GENOMIC DNA]</scope>
</reference>
<dbReference type="Pfam" id="PF04083">
    <property type="entry name" value="Abhydro_lipase"/>
    <property type="match status" value="1"/>
</dbReference>
<dbReference type="VEuPathDB" id="VectorBase:ASIS003113"/>
<dbReference type="EMBL" id="ATLV01020990">
    <property type="status" value="NOT_ANNOTATED_CDS"/>
    <property type="molecule type" value="Genomic_DNA"/>
</dbReference>
<evidence type="ECO:0000313" key="11">
    <source>
        <dbReference type="Proteomes" id="UP000030765"/>
    </source>
</evidence>
<sequence length="453" mass="51001">MLLSARTENVGCVNQKSTSVVAQNRLQSRSIVPTVSRSSMMQLPASSRNLPSWWFVLVLVAVSVASPRATVAQSDKIRFRVDSEDGQLTVPQLVAKYGYPVEEHPLTTDDGYRLMLHRVKSNRPNAPVVLLMHGLLCSSADWLLIGPGNALAYLLADRGYDVWMGNARGNRYSRQHASISPASKSFWKFSWHEIGYYDIPAMIDYVLESTGRDRLHYVGHSQGTTGFFVMTSTRPEYNAKVIQMQALAPVAYMEHMKSPLLLVMTKFLNTLDTMMAVFGIGEFLPNNPILHQIAKYICPTSTVNNMCVHLLFQLAGYNPSQMDPTLVPVMLGHTPAGSATKQLVHYAQEIRSRRFRMYDYGPVKNYVNYRSFTPPEYDLSKVTAPVVLYYGLNDFLAAPEDVQRLAARLPNLRQNVQVNDTLFNHLDFLIANDVRKLLYEEVIERIAAAEVSD</sequence>
<keyword evidence="5" id="KW-0443">Lipid metabolism</keyword>
<evidence type="ECO:0000256" key="2">
    <source>
        <dbReference type="ARBA" id="ARBA00022729"/>
    </source>
</evidence>
<evidence type="ECO:0000256" key="7">
    <source>
        <dbReference type="PIRSR" id="PIRSR000862-1"/>
    </source>
</evidence>
<feature type="active site" description="Nucleophile" evidence="7">
    <location>
        <position position="221"/>
    </location>
</feature>
<evidence type="ECO:0000256" key="3">
    <source>
        <dbReference type="ARBA" id="ARBA00022801"/>
    </source>
</evidence>
<dbReference type="FunFam" id="3.40.50.1820:FF:000021">
    <property type="entry name" value="Lipase"/>
    <property type="match status" value="1"/>
</dbReference>
<evidence type="ECO:0000256" key="4">
    <source>
        <dbReference type="ARBA" id="ARBA00022963"/>
    </source>
</evidence>
<dbReference type="InterPro" id="IPR025483">
    <property type="entry name" value="Lipase_euk"/>
</dbReference>
<feature type="domain" description="Partial AB-hydrolase lipase" evidence="8">
    <location>
        <begin position="90"/>
        <end position="144"/>
    </location>
</feature>
<keyword evidence="2" id="KW-0732">Signal</keyword>